<feature type="domain" description="Rolling Circle replication initiation protein N-terminal" evidence="2">
    <location>
        <begin position="32"/>
        <end position="123"/>
    </location>
</feature>
<name>A0A4U3MIW1_ENTFL</name>
<dbReference type="InterPro" id="IPR040819">
    <property type="entry name" value="Rol_Rep_N"/>
</dbReference>
<evidence type="ECO:0000259" key="1">
    <source>
        <dbReference type="Pfam" id="PF02486"/>
    </source>
</evidence>
<organism evidence="3 4">
    <name type="scientific">Enterococcus faecalis</name>
    <name type="common">Streptococcus faecalis</name>
    <dbReference type="NCBI Taxonomy" id="1351"/>
    <lineage>
        <taxon>Bacteria</taxon>
        <taxon>Bacillati</taxon>
        <taxon>Bacillota</taxon>
        <taxon>Bacilli</taxon>
        <taxon>Lactobacillales</taxon>
        <taxon>Enterococcaceae</taxon>
        <taxon>Enterococcus</taxon>
    </lineage>
</organism>
<dbReference type="InterPro" id="IPR003491">
    <property type="entry name" value="REP-like_C"/>
</dbReference>
<keyword evidence="3" id="KW-0396">Initiation factor</keyword>
<feature type="domain" description="Replication initiation protein-like C-terminal" evidence="1">
    <location>
        <begin position="130"/>
        <end position="332"/>
    </location>
</feature>
<comment type="caution">
    <text evidence="3">The sequence shown here is derived from an EMBL/GenBank/DDBJ whole genome shotgun (WGS) entry which is preliminary data.</text>
</comment>
<dbReference type="Pfam" id="PF18106">
    <property type="entry name" value="Rol_Rep_N"/>
    <property type="match status" value="1"/>
</dbReference>
<sequence>MRRFLIMSVASKPPLTNRGATLANEEKPLRFLIDWCQVTIKEMTVEEICVELLNIPFELMRDDERNGIKGYHASYCYDDIRILESSGKNADNGIQLLMSGSGCRNYEVFLEANNETWFDFLERALKFGSNIPRLDIAIDDFKTYFKIATLKRMAKKGYTVGRSKIGAGNDSFAMSDGERKGETLNIGSRSSDFFMVFYEKNYEQANKFHLEEPLDKWNRYELRFKKKKAIAVAQELVQTRRVDEIALSILKQQVRFVVPPKNGSDKDKHRWPVWQPWEWFLKDVSQLKLSVEPKEKSLEQLYGWLSLSVAPSLWVVRELDRMCGTRQLNRLIDNANVTEKHKKMLENYLKQMERLKIHKYRLEERELLEDYE</sequence>
<dbReference type="Pfam" id="PF02486">
    <property type="entry name" value="Rep_trans"/>
    <property type="match status" value="1"/>
</dbReference>
<protein>
    <submittedName>
        <fullName evidence="3">Replication initiation factor domain-containing protein</fullName>
    </submittedName>
</protein>
<keyword evidence="3" id="KW-0648">Protein biosynthesis</keyword>
<dbReference type="AlphaFoldDB" id="A0A4U3MIW1"/>
<reference evidence="3 4" key="1">
    <citation type="submission" date="2019-02" db="EMBL/GenBank/DDBJ databases">
        <title>Bacteria dissemination in different level of health care in South Africa: the effectiveness of infections prevention and control.</title>
        <authorList>
            <person name="Shobo C."/>
            <person name="Amoako D.G."/>
            <person name="Allam M."/>
            <person name="Ismail A."/>
            <person name="Bester L.A."/>
            <person name="Essack S.Y."/>
        </authorList>
    </citation>
    <scope>NUCLEOTIDE SEQUENCE [LARGE SCALE GENOMIC DNA]</scope>
    <source>
        <strain evidence="3 4">2SIL2</strain>
    </source>
</reference>
<gene>
    <name evidence="3" type="ORF">EY666_04505</name>
</gene>
<accession>A0A4U3MIW1</accession>
<dbReference type="EMBL" id="SIYF01000093">
    <property type="protein sequence ID" value="TKK89428.1"/>
    <property type="molecule type" value="Genomic_DNA"/>
</dbReference>
<proteinExistence type="predicted"/>
<evidence type="ECO:0000313" key="4">
    <source>
        <dbReference type="Proteomes" id="UP000305511"/>
    </source>
</evidence>
<evidence type="ECO:0000259" key="2">
    <source>
        <dbReference type="Pfam" id="PF18106"/>
    </source>
</evidence>
<dbReference type="GO" id="GO:0003743">
    <property type="term" value="F:translation initiation factor activity"/>
    <property type="evidence" value="ECO:0007669"/>
    <property type="project" value="UniProtKB-KW"/>
</dbReference>
<dbReference type="Proteomes" id="UP000305511">
    <property type="component" value="Unassembled WGS sequence"/>
</dbReference>
<evidence type="ECO:0000313" key="3">
    <source>
        <dbReference type="EMBL" id="TKK89428.1"/>
    </source>
</evidence>